<dbReference type="Gene3D" id="2.40.10.270">
    <property type="entry name" value="Bacteriophage SPP1 head-tail adaptor protein"/>
    <property type="match status" value="1"/>
</dbReference>
<dbReference type="RefSeq" id="WP_275844700.1">
    <property type="nucleotide sequence ID" value="NZ_CP135996.1"/>
</dbReference>
<dbReference type="InterPro" id="IPR038666">
    <property type="entry name" value="SSP1_head-tail_sf"/>
</dbReference>
<dbReference type="EMBL" id="CP135996">
    <property type="protein sequence ID" value="WOC31884.1"/>
    <property type="molecule type" value="Genomic_DNA"/>
</dbReference>
<dbReference type="Pfam" id="PF05521">
    <property type="entry name" value="Phage_HCP"/>
    <property type="match status" value="1"/>
</dbReference>
<gene>
    <name evidence="1" type="ORF">PXC00_11900</name>
</gene>
<accession>A0AA97D8W2</accession>
<proteinExistence type="predicted"/>
<dbReference type="KEGG" id="carl:PXC00_11900"/>
<keyword evidence="2" id="KW-1185">Reference proteome</keyword>
<evidence type="ECO:0000313" key="2">
    <source>
        <dbReference type="Proteomes" id="UP001300604"/>
    </source>
</evidence>
<name>A0AA97D8W2_9FIRM</name>
<organism evidence="1 2">
    <name type="scientific">Caproicibacterium argilliputei</name>
    <dbReference type="NCBI Taxonomy" id="3030016"/>
    <lineage>
        <taxon>Bacteria</taxon>
        <taxon>Bacillati</taxon>
        <taxon>Bacillota</taxon>
        <taxon>Clostridia</taxon>
        <taxon>Eubacteriales</taxon>
        <taxon>Oscillospiraceae</taxon>
        <taxon>Caproicibacterium</taxon>
    </lineage>
</organism>
<reference evidence="1 2" key="2">
    <citation type="submission" date="2024-06" db="EMBL/GenBank/DDBJ databases">
        <title>Caproicibacterium argilliputei sp. nov, a novel caproic acid producing anaerobic bacterium isolated from pit mud.</title>
        <authorList>
            <person name="Xia S."/>
        </authorList>
    </citation>
    <scope>NUCLEOTIDE SEQUENCE [LARGE SCALE GENOMIC DNA]</scope>
    <source>
        <strain evidence="1 2">ZCY20-5</strain>
    </source>
</reference>
<reference evidence="2" key="1">
    <citation type="submission" date="2024-06" db="EMBL/GenBank/DDBJ databases">
        <title>Caproicibacterium argilliputei sp. nov, a novel caproic acid producing anaerobic bacterium isolated from pit mud.</title>
        <authorList>
            <person name="Zeng C."/>
        </authorList>
    </citation>
    <scope>NUCLEOTIDE SEQUENCE [LARGE SCALE GENOMIC DNA]</scope>
    <source>
        <strain evidence="2">ZCY20-5</strain>
    </source>
</reference>
<dbReference type="Proteomes" id="UP001300604">
    <property type="component" value="Chromosome"/>
</dbReference>
<evidence type="ECO:0000313" key="1">
    <source>
        <dbReference type="EMBL" id="WOC31884.1"/>
    </source>
</evidence>
<dbReference type="AlphaFoldDB" id="A0AA97D8W2"/>
<dbReference type="InterPro" id="IPR008767">
    <property type="entry name" value="Phage_SPP1_head-tail_adaptor"/>
</dbReference>
<reference evidence="2" key="3">
    <citation type="submission" date="2024-06" db="EMBL/GenBank/DDBJ databases">
        <authorList>
            <person name="Zeng C."/>
        </authorList>
    </citation>
    <scope>NUCLEOTIDE SEQUENCE [LARGE SCALE GENOMIC DNA]</scope>
    <source>
        <strain evidence="2">ZCY20-5</strain>
    </source>
</reference>
<protein>
    <submittedName>
        <fullName evidence="1">Head-tail adaptor protein</fullName>
    </submittedName>
</protein>
<sequence length="111" mass="12409">MSFGKMNSFIDIISNAPVKDADGFVTQGDTVLASVRAYKEERNGSERWANMAVFSEASVLFRFRKIPGVEVSPAQFIVCEEKRYRITSAEDVRGRGMYVECLCELVEGSVN</sequence>